<feature type="transmembrane region" description="Helical" evidence="1">
    <location>
        <begin position="20"/>
        <end position="40"/>
    </location>
</feature>
<dbReference type="RefSeq" id="WP_128698896.1">
    <property type="nucleotide sequence ID" value="NZ_CP019384.1"/>
</dbReference>
<protein>
    <submittedName>
        <fullName evidence="2">Uncharacterized protein</fullName>
    </submittedName>
</protein>
<dbReference type="EMBL" id="CP019384">
    <property type="protein sequence ID" value="QAT16259.1"/>
    <property type="molecule type" value="Genomic_DNA"/>
</dbReference>
<reference evidence="2 3" key="1">
    <citation type="submission" date="2017-01" db="EMBL/GenBank/DDBJ databases">
        <title>First insights into the biology of 'candidatus Vampirococcus archaeovorus'.</title>
        <authorList>
            <person name="Kizina J."/>
            <person name="Jordan S."/>
            <person name="Stueber K."/>
            <person name="Reinhardt R."/>
            <person name="Harder J."/>
        </authorList>
    </citation>
    <scope>NUCLEOTIDE SEQUENCE [LARGE SCALE GENOMIC DNA]</scope>
    <source>
        <strain evidence="2 3">LiM</strain>
    </source>
</reference>
<dbReference type="Proteomes" id="UP000287243">
    <property type="component" value="Chromosome"/>
</dbReference>
<organism evidence="2 3">
    <name type="scientific">Velamenicoccus archaeovorus</name>
    <dbReference type="NCBI Taxonomy" id="1930593"/>
    <lineage>
        <taxon>Bacteria</taxon>
        <taxon>Pseudomonadati</taxon>
        <taxon>Candidatus Omnitrophota</taxon>
        <taxon>Candidatus Velamenicoccus</taxon>
    </lineage>
</organism>
<proteinExistence type="predicted"/>
<evidence type="ECO:0000256" key="1">
    <source>
        <dbReference type="SAM" id="Phobius"/>
    </source>
</evidence>
<keyword evidence="1" id="KW-0472">Membrane</keyword>
<gene>
    <name evidence="2" type="ORF">BU251_00145</name>
</gene>
<keyword evidence="1" id="KW-0812">Transmembrane</keyword>
<dbReference type="KEGG" id="vai:BU251_00145"/>
<dbReference type="AlphaFoldDB" id="A0A410P251"/>
<name>A0A410P251_VELA1</name>
<accession>A0A410P251</accession>
<sequence length="74" mass="8229">MSGVFAIFNDRRNRAGMGILEYALLISALLAALLSLQVYLRRAISYKWRDAADSLGLGRQYETDGSKATAVVRY</sequence>
<keyword evidence="3" id="KW-1185">Reference proteome</keyword>
<evidence type="ECO:0000313" key="3">
    <source>
        <dbReference type="Proteomes" id="UP000287243"/>
    </source>
</evidence>
<evidence type="ECO:0000313" key="2">
    <source>
        <dbReference type="EMBL" id="QAT16259.1"/>
    </source>
</evidence>
<keyword evidence="1" id="KW-1133">Transmembrane helix</keyword>